<dbReference type="RefSeq" id="WP_194232642.1">
    <property type="nucleotide sequence ID" value="NZ_AP025343.1"/>
</dbReference>
<organism evidence="1 2">
    <name type="scientific">Paenibacillus azoreducens</name>
    <dbReference type="NCBI Taxonomy" id="116718"/>
    <lineage>
        <taxon>Bacteria</taxon>
        <taxon>Bacillati</taxon>
        <taxon>Bacillota</taxon>
        <taxon>Bacilli</taxon>
        <taxon>Bacillales</taxon>
        <taxon>Paenibacillaceae</taxon>
        <taxon>Paenibacillus</taxon>
    </lineage>
</organism>
<comment type="caution">
    <text evidence="1">The sequence shown here is derived from an EMBL/GenBank/DDBJ whole genome shotgun (WGS) entry which is preliminary data.</text>
</comment>
<evidence type="ECO:0000313" key="2">
    <source>
        <dbReference type="Proteomes" id="UP000682811"/>
    </source>
</evidence>
<accession>A0A919Y975</accession>
<gene>
    <name evidence="1" type="ORF">J34TS1_12690</name>
</gene>
<reference evidence="1 2" key="1">
    <citation type="submission" date="2021-03" db="EMBL/GenBank/DDBJ databases">
        <title>Antimicrobial resistance genes in bacteria isolated from Japanese honey, and their potential for conferring macrolide and lincosamide resistance in the American foulbrood pathogen Paenibacillus larvae.</title>
        <authorList>
            <person name="Okamoto M."/>
            <person name="Kumagai M."/>
            <person name="Kanamori H."/>
            <person name="Takamatsu D."/>
        </authorList>
    </citation>
    <scope>NUCLEOTIDE SEQUENCE [LARGE SCALE GENOMIC DNA]</scope>
    <source>
        <strain evidence="1 2">J34TS1</strain>
    </source>
</reference>
<evidence type="ECO:0008006" key="3">
    <source>
        <dbReference type="Google" id="ProtNLM"/>
    </source>
</evidence>
<protein>
    <recommendedName>
        <fullName evidence="3">HEPN domain-containing protein</fullName>
    </recommendedName>
</protein>
<dbReference type="AlphaFoldDB" id="A0A919Y975"/>
<proteinExistence type="predicted"/>
<evidence type="ECO:0000313" key="1">
    <source>
        <dbReference type="EMBL" id="GIO46504.1"/>
    </source>
</evidence>
<dbReference type="Proteomes" id="UP000682811">
    <property type="component" value="Unassembled WGS sequence"/>
</dbReference>
<keyword evidence="2" id="KW-1185">Reference proteome</keyword>
<dbReference type="EMBL" id="BORT01000004">
    <property type="protein sequence ID" value="GIO46504.1"/>
    <property type="molecule type" value="Genomic_DNA"/>
</dbReference>
<sequence length="157" mass="17789">MLSNTQHVQGSIQGSLFKTDVHELYAKARNWNDLSHGHISLARHLLEEGLCKASLIVAHLAVKAKLKQIYLQSEGVFPPEDICYEDLIDRTRSFAEIDLETELFLNTLHYIAETDNAAFLPQIENGHGEKIFERILSVLKSLDQYAISSSVKIRLEN</sequence>
<name>A0A919Y975_9BACL</name>